<organism evidence="1 2">
    <name type="scientific">Artomyces pyxidatus</name>
    <dbReference type="NCBI Taxonomy" id="48021"/>
    <lineage>
        <taxon>Eukaryota</taxon>
        <taxon>Fungi</taxon>
        <taxon>Dikarya</taxon>
        <taxon>Basidiomycota</taxon>
        <taxon>Agaricomycotina</taxon>
        <taxon>Agaricomycetes</taxon>
        <taxon>Russulales</taxon>
        <taxon>Auriscalpiaceae</taxon>
        <taxon>Artomyces</taxon>
    </lineage>
</organism>
<proteinExistence type="predicted"/>
<name>A0ACB8SJK4_9AGAM</name>
<dbReference type="EMBL" id="MU277262">
    <property type="protein sequence ID" value="KAI0056564.1"/>
    <property type="molecule type" value="Genomic_DNA"/>
</dbReference>
<accession>A0ACB8SJK4</accession>
<protein>
    <submittedName>
        <fullName evidence="1">Uncharacterized protein</fullName>
    </submittedName>
</protein>
<sequence length="941" mass="106696">MLKRWRESEWGRMWKNRKQGATETRAHWVGGSFEIGDFIGVNVLNGEPPKSLRSPASSRFTASVRAHTRSGIGLPSAATQDSFVTARSHMSERSAVSSPPDHLPTVSSSPDNEFPPIAEEALGADSSSTSLLRPPGAGNRIPSKTRTEIIPRHGVPRQPLSQTQSDGILDGARISSFLKDKGKGKVVRMQEEITEPEPAPPAEVLERTGSEIQDTSASASIVPERTGERSTVTFEQEAAHWGDVVLQDRMIVRVCYSSEDNLGSHFDEHQHRSAQNLQSINWAEFMVAWRKDRIELYEDYTLPFKESFVGHKHLSFIIPLKNVGTKLSLYSFVDMTFCITCPPTSVHTGPRTRMPFHRKSGTNVFLFKVKCRSRAVDWIWHLWRHLGGQLPSKIEIRSPVLDTSVKIDVPKPAEGEEVDYAIFSRDNLVNLCCKTLNHIPDYEFLLQRRLAEGARLELAWRMDTKLDWVWWQDDVDDNHRRWAVLAGLALCQAGKAAHLEIRVGEHLPTHLHLKDGRHLSEPPAIEGYVERIKPTSQTRQALYLTVHNGLLFTLPPSRAHPPHPPGTVPPPIPADEDYYATLRLEEVRRGAAQVAEARGVTDLRTVVAVRRAFQTVPVMNENVQAPERPEWDDDELLSAAVERDASDETDIGGEEGLAGVDRPHGRMRRCFELVMKTGRVIRFETYSAKVAIEWIERLRELIRYWKMRHFIDTRQEMDIVHFATGRTRITPHRVWNDEERLRPPEPTADPSEVLPYLSSLYNWCVFDGCRPITKTGRIYVRKGLRGQYKLVQLFLVAGHLVQYHIKSGSIHHRRKGKTINLVDAYTASGVFAAQALPVGQYSPNLPATARRYQDGLESDDLEADTLFVVYYYPHTVGVGNSGDSEKLPDLSSDRNLVVFRTRSRVERDVWCWALNTEIEKLARERRERERQLREAGGLVPL</sequence>
<evidence type="ECO:0000313" key="2">
    <source>
        <dbReference type="Proteomes" id="UP000814140"/>
    </source>
</evidence>
<evidence type="ECO:0000313" key="1">
    <source>
        <dbReference type="EMBL" id="KAI0056564.1"/>
    </source>
</evidence>
<comment type="caution">
    <text evidence="1">The sequence shown here is derived from an EMBL/GenBank/DDBJ whole genome shotgun (WGS) entry which is preliminary data.</text>
</comment>
<reference evidence="1" key="2">
    <citation type="journal article" date="2022" name="New Phytol.">
        <title>Evolutionary transition to the ectomycorrhizal habit in the genomes of a hyperdiverse lineage of mushroom-forming fungi.</title>
        <authorList>
            <person name="Looney B."/>
            <person name="Miyauchi S."/>
            <person name="Morin E."/>
            <person name="Drula E."/>
            <person name="Courty P.E."/>
            <person name="Kohler A."/>
            <person name="Kuo A."/>
            <person name="LaButti K."/>
            <person name="Pangilinan J."/>
            <person name="Lipzen A."/>
            <person name="Riley R."/>
            <person name="Andreopoulos W."/>
            <person name="He G."/>
            <person name="Johnson J."/>
            <person name="Nolan M."/>
            <person name="Tritt A."/>
            <person name="Barry K.W."/>
            <person name="Grigoriev I.V."/>
            <person name="Nagy L.G."/>
            <person name="Hibbett D."/>
            <person name="Henrissat B."/>
            <person name="Matheny P.B."/>
            <person name="Labbe J."/>
            <person name="Martin F.M."/>
        </authorList>
    </citation>
    <scope>NUCLEOTIDE SEQUENCE</scope>
    <source>
        <strain evidence="1">HHB10654</strain>
    </source>
</reference>
<reference evidence="1" key="1">
    <citation type="submission" date="2021-03" db="EMBL/GenBank/DDBJ databases">
        <authorList>
            <consortium name="DOE Joint Genome Institute"/>
            <person name="Ahrendt S."/>
            <person name="Looney B.P."/>
            <person name="Miyauchi S."/>
            <person name="Morin E."/>
            <person name="Drula E."/>
            <person name="Courty P.E."/>
            <person name="Chicoki N."/>
            <person name="Fauchery L."/>
            <person name="Kohler A."/>
            <person name="Kuo A."/>
            <person name="Labutti K."/>
            <person name="Pangilinan J."/>
            <person name="Lipzen A."/>
            <person name="Riley R."/>
            <person name="Andreopoulos W."/>
            <person name="He G."/>
            <person name="Johnson J."/>
            <person name="Barry K.W."/>
            <person name="Grigoriev I.V."/>
            <person name="Nagy L."/>
            <person name="Hibbett D."/>
            <person name="Henrissat B."/>
            <person name="Matheny P.B."/>
            <person name="Labbe J."/>
            <person name="Martin F."/>
        </authorList>
    </citation>
    <scope>NUCLEOTIDE SEQUENCE</scope>
    <source>
        <strain evidence="1">HHB10654</strain>
    </source>
</reference>
<gene>
    <name evidence="1" type="ORF">BV25DRAFT_1813850</name>
</gene>
<dbReference type="Proteomes" id="UP000814140">
    <property type="component" value="Unassembled WGS sequence"/>
</dbReference>
<keyword evidence="2" id="KW-1185">Reference proteome</keyword>